<accession>A0ABQ0DPD3</accession>
<dbReference type="Pfam" id="PF02138">
    <property type="entry name" value="Beach"/>
    <property type="match status" value="1"/>
</dbReference>
<dbReference type="EMBL" id="BAAFRS010000216">
    <property type="protein sequence ID" value="GAB1224711.1"/>
    <property type="molecule type" value="Genomic_DNA"/>
</dbReference>
<name>A0ABQ0DPD3_9EUKA</name>
<dbReference type="InterPro" id="IPR036372">
    <property type="entry name" value="BEACH_dom_sf"/>
</dbReference>
<comment type="caution">
    <text evidence="3">The sequence shown here is derived from an EMBL/GenBank/DDBJ whole genome shotgun (WGS) entry which is preliminary data.</text>
</comment>
<organism evidence="3 4">
    <name type="scientific">Entamoeba nuttalli</name>
    <dbReference type="NCBI Taxonomy" id="412467"/>
    <lineage>
        <taxon>Eukaryota</taxon>
        <taxon>Amoebozoa</taxon>
        <taxon>Evosea</taxon>
        <taxon>Archamoebae</taxon>
        <taxon>Mastigamoebida</taxon>
        <taxon>Entamoebidae</taxon>
        <taxon>Entamoeba</taxon>
    </lineage>
</organism>
<dbReference type="InterPro" id="IPR015943">
    <property type="entry name" value="WD40/YVTN_repeat-like_dom_sf"/>
</dbReference>
<dbReference type="PANTHER" id="PTHR13743">
    <property type="entry name" value="BEIGE/BEACH-RELATED"/>
    <property type="match status" value="1"/>
</dbReference>
<dbReference type="InterPro" id="IPR050865">
    <property type="entry name" value="BEACH_Domain"/>
</dbReference>
<gene>
    <name evidence="3" type="ORF">ENUP19_0216G0030</name>
</gene>
<evidence type="ECO:0008006" key="5">
    <source>
        <dbReference type="Google" id="ProtNLM"/>
    </source>
</evidence>
<dbReference type="PROSITE" id="PS51783">
    <property type="entry name" value="PH_BEACH"/>
    <property type="match status" value="1"/>
</dbReference>
<proteinExistence type="predicted"/>
<evidence type="ECO:0000313" key="4">
    <source>
        <dbReference type="Proteomes" id="UP001628156"/>
    </source>
</evidence>
<evidence type="ECO:0000259" key="1">
    <source>
        <dbReference type="PROSITE" id="PS50197"/>
    </source>
</evidence>
<dbReference type="SMART" id="SM01026">
    <property type="entry name" value="Beach"/>
    <property type="match status" value="1"/>
</dbReference>
<feature type="domain" description="BEACH" evidence="1">
    <location>
        <begin position="1818"/>
        <end position="2125"/>
    </location>
</feature>
<keyword evidence="4" id="KW-1185">Reference proteome</keyword>
<dbReference type="Proteomes" id="UP001628156">
    <property type="component" value="Unassembled WGS sequence"/>
</dbReference>
<feature type="domain" description="BEACH-type PH" evidence="2">
    <location>
        <begin position="1715"/>
        <end position="1817"/>
    </location>
</feature>
<dbReference type="SUPFAM" id="SSF50998">
    <property type="entry name" value="Quinoprotein alcohol dehydrogenase-like"/>
    <property type="match status" value="1"/>
</dbReference>
<dbReference type="Gene3D" id="2.130.10.10">
    <property type="entry name" value="YVTN repeat-like/Quinoprotein amine dehydrogenase"/>
    <property type="match status" value="1"/>
</dbReference>
<dbReference type="PROSITE" id="PS50197">
    <property type="entry name" value="BEACH"/>
    <property type="match status" value="1"/>
</dbReference>
<dbReference type="Gene3D" id="1.10.1540.10">
    <property type="entry name" value="BEACH domain"/>
    <property type="match status" value="1"/>
</dbReference>
<dbReference type="SUPFAM" id="SSF81837">
    <property type="entry name" value="BEACH domain"/>
    <property type="match status" value="1"/>
</dbReference>
<evidence type="ECO:0000313" key="3">
    <source>
        <dbReference type="EMBL" id="GAB1224711.1"/>
    </source>
</evidence>
<dbReference type="InterPro" id="IPR011047">
    <property type="entry name" value="Quinoprotein_ADH-like_sf"/>
</dbReference>
<dbReference type="InterPro" id="IPR023362">
    <property type="entry name" value="PH-BEACH_dom"/>
</dbReference>
<dbReference type="CDD" id="cd06071">
    <property type="entry name" value="Beach"/>
    <property type="match status" value="1"/>
</dbReference>
<dbReference type="PANTHER" id="PTHR13743:SF112">
    <property type="entry name" value="BEACH DOMAIN-CONTAINING PROTEIN"/>
    <property type="match status" value="1"/>
</dbReference>
<protein>
    <recommendedName>
        <fullName evidence="5">Beige/BEACH domain containing protein</fullName>
    </recommendedName>
</protein>
<dbReference type="InterPro" id="IPR000409">
    <property type="entry name" value="BEACH_dom"/>
</dbReference>
<evidence type="ECO:0000259" key="2">
    <source>
        <dbReference type="PROSITE" id="PS51783"/>
    </source>
</evidence>
<reference evidence="3 4" key="1">
    <citation type="journal article" date="2019" name="PLoS Negl. Trop. Dis.">
        <title>Whole genome sequencing of Entamoeba nuttalli reveals mammalian host-related molecular signatures and a novel octapeptide-repeat surface protein.</title>
        <authorList>
            <person name="Tanaka M."/>
            <person name="Makiuchi T."/>
            <person name="Komiyama T."/>
            <person name="Shiina T."/>
            <person name="Osaki K."/>
            <person name="Tachibana H."/>
        </authorList>
    </citation>
    <scope>NUCLEOTIDE SEQUENCE [LARGE SCALE GENOMIC DNA]</scope>
    <source>
        <strain evidence="3 4">P19-061405</strain>
    </source>
</reference>
<sequence>MLRRFSLRSGQTLKVSTSLNQSSSSSLSKSPALYLQTFPLLKNAFETFEQTPTLESIVSIFSILSKAPKHIYDFLITELNWEEFIDQLSKCICSLSIDQFIYWFCSENYSSIHLLYLITSYRPELFSRQNANKLKSYFISSLPDIYENAGISSEARYLFPEKIQYVPTIIQRLDRSPASSVLFPLLQIIALFAKTNLISLDTLIITDFPPQHIDSFIDYYFEILPLFKEIPKPIQRLINSWVTQLPSPVITPCHSLTNSSDFSLFKFDEDETTTTKGSQPSLPNSLSLISIHQIMRFLLMISYVYPSLVFTDGPFFPWNGKTEVDSEVLLYYYNYVLFSNTTSLAKRLNQYCEVMTKCPYELANALEFCQNKMIVALHKQFPDFNSFQMFINIINSSCDKMQLNLLSIILCCPQHLNYQEVQILCKLFHNDKYSLMLYDIFTKRLSMLQTNDLSQIFIENGLSFALRMKIDMIHPLEYLTFMLQLFVTHPLTEDFLVSEPRSFFSKIIPLSTRSKEIYDLIISFLTTGILSTESIEKFTSLLPHLNPPKGMSATNHRLNILKLYSLRNNELTGNELQYYYNYIKSSIELPTETNESLAILKEFYAVILTGFEAFKNKEEYKHDLQTFLLSETIIQKLLEVIKVIGNTVFSHLRNLSLDQLCVIDEPLFLEVFVKLLKQIEEIEEPFNELIPLLDNPTNVDTLSHSKLIEPLLVLASTGKTVNSVYYFLKRIISYNCLPSFLTTLLHTSHENGLREEYISLLTECTQISQQPRYTAEFSKQGTSSLSAQLKFDQTQVLSISLWAAVMNFPDYSRDSFITITSFILKDIKLNLGVSSTAITMQIITESHNGSIIIDHSFRPREFFNITVLLRLSKALDIQIAIDGAFISSAERIQINVPQSLFPLDLIIKPIDNARFRIGNFHFFKTILSEEMIKFIFTARADILPVNWILELPLNMKNLEIPTEYLGSLIVPSGKLYVHSNKSTYSVQTTNLRRFECIGMKEAFNAIGGIEVLLLFLSEVKRVEEAIGIIEVIRKYLTNNKVAALTYRSIHAGRILLEILSYTNYYSSVLNESIKLTDSKMVVRELELLCCSTIQIETAELFRDIFFHTAFWMRTSGEVFYEYIQTIMKYINCPFKDTNLQILIESHCIDEFISYVPVVVGLKMRDLQTLYISIIYQLLNSLSWKYITQLLNNVIAQYCINIIPSPVLPLYGDQEIINSSHISNLRSNSDTYISHSRTLNAQYFCLEVIETIVRASYDRFSSEDLFIYLKEVYQTVPLETLITLLSIAKSENLFLSLIKLLEGYLANSLVEVSTLQTNFLSIFESIRCKDVFTHLTSKSLKTLWNFAQPINCIKYVLMIGSIKTISIELIKTFIELIVEKGVLLNQENSDLIWRLLLNITENEELDQKILFSLVPMIVDMVCKIKMDGDGYCNELSKLCIHNPITPIRWALYQGISLKYNHSLFPSVAVIKIFQFLKEFNCSFFDPLPSILIEQLQNKILLTETIKTISLFKIIGTPLALYHCFLQLGTFSQIYFDCITDILDILNKTLSSLSQYPDHPLYSCLFQLVKNYKSSFTKDNYNKLQQSKGTIDSAIEWLFNSCDIPKPENTLLPLKTSPLIRKKEPSKVIELCDSTDVIAAISWRRIVKKYTTHNAIFEYPFHAPYVFFKLDATLCNGNSQMIISQTIPKVSTLPVETEPQTALYKRYESLMERVKFRMFDEISVDFEANYVKWDRELPAIIHFENNAVIIRYHNGGEKNMLSRECKQINISFEDITSVQRLNVLYEDIGVEIYYFNSLLSIVLLFKTTTERNNFISKLPITPNELQRFNEAQRKWVKGELSNYEFLYEVNRYANRSFKLLSQYPIYPWVISTFSEDFRLNDLRSYRDLTLPISACNEKAKKMIESNYQEKECHFNCYLSSPSLVCRSLVRLQPYSELLWKEMSERCFEVGGRIFKSIEGFFKSSVEQSRSELIPQYYTTPAFLTNLNNYLTSLNGESLGDVTLPNWAFKHNLLDSGSLKDRGEMTSPREFIRKMKMALESSNVSKYLNTWIDLIFGCLQQSVNHYNVYLNDYTINSTQPDSLKQTIWKTMGHLPLCIMTKECPERTDNGTRFSCNLGLNCAARRPKKVGSVKEDWCSLVDSKNGYTPITIKGTIGIGENAVYYDEVLHQIILLKPSESFVAAAIGIQCVNGDDDWIVAGGDNVLAFHHNHSYSFNGISNISSLSIKIKYDSIIAGNENGMVIVWSITKQRIRWKKQFELPVQHVLITNNGDIFILTYDHFENTTTIIGCDINGIVFGESSFNARVTAITCSQSVNSTSPTLAVGTSVGEVLLYDAFTLALLFSYSADRKTKSVTSFLYTNKDCKLYYSTQREEGGCFIYSL</sequence>